<feature type="transmembrane region" description="Helical" evidence="1">
    <location>
        <begin position="6"/>
        <end position="24"/>
    </location>
</feature>
<keyword evidence="1" id="KW-0812">Transmembrane</keyword>
<evidence type="ECO:0000256" key="1">
    <source>
        <dbReference type="SAM" id="Phobius"/>
    </source>
</evidence>
<accession>T2IAW0</accession>
<name>T2IAW0_CROWT</name>
<proteinExistence type="predicted"/>
<dbReference type="EMBL" id="CAQK01000270">
    <property type="protein sequence ID" value="CCQ50243.1"/>
    <property type="molecule type" value="Genomic_DNA"/>
</dbReference>
<organism evidence="2 3">
    <name type="scientific">Crocosphaera watsonii WH 8502</name>
    <dbReference type="NCBI Taxonomy" id="423474"/>
    <lineage>
        <taxon>Bacteria</taxon>
        <taxon>Bacillati</taxon>
        <taxon>Cyanobacteriota</taxon>
        <taxon>Cyanophyceae</taxon>
        <taxon>Oscillatoriophycideae</taxon>
        <taxon>Chroococcales</taxon>
        <taxon>Aphanothecaceae</taxon>
        <taxon>Crocosphaera</taxon>
    </lineage>
</organism>
<protein>
    <submittedName>
        <fullName evidence="2">Uncharacterized protein</fullName>
    </submittedName>
</protein>
<evidence type="ECO:0000313" key="3">
    <source>
        <dbReference type="Proteomes" id="UP000018348"/>
    </source>
</evidence>
<sequence length="42" mass="4825">MTPTALAFIPGFSLLNILDNFFHCKKNIIKLLRRPPGYYTKA</sequence>
<reference evidence="2 3" key="2">
    <citation type="submission" date="2013-09" db="EMBL/GenBank/DDBJ databases">
        <title>Whole genome comparison of six Crocosphaera watsonii strains with differing phenotypes.</title>
        <authorList>
            <person name="Bench S.R."/>
            <person name="Heller P."/>
            <person name="Frank I."/>
            <person name="Arciniega M."/>
            <person name="Shilova I.N."/>
            <person name="Zehr J.P."/>
        </authorList>
    </citation>
    <scope>NUCLEOTIDE SEQUENCE [LARGE SCALE GENOMIC DNA]</scope>
    <source>
        <strain evidence="2 3">WH 8502</strain>
    </source>
</reference>
<keyword evidence="1" id="KW-0472">Membrane</keyword>
<gene>
    <name evidence="2" type="ORF">CWATWH8502_1789</name>
</gene>
<dbReference type="Proteomes" id="UP000018348">
    <property type="component" value="Unassembled WGS sequence"/>
</dbReference>
<keyword evidence="1" id="KW-1133">Transmembrane helix</keyword>
<reference evidence="2 3" key="1">
    <citation type="submission" date="2013-01" db="EMBL/GenBank/DDBJ databases">
        <authorList>
            <person name="Bench S."/>
        </authorList>
    </citation>
    <scope>NUCLEOTIDE SEQUENCE [LARGE SCALE GENOMIC DNA]</scope>
    <source>
        <strain evidence="2 3">WH 8502</strain>
    </source>
</reference>
<comment type="caution">
    <text evidence="2">The sequence shown here is derived from an EMBL/GenBank/DDBJ whole genome shotgun (WGS) entry which is preliminary data.</text>
</comment>
<evidence type="ECO:0000313" key="2">
    <source>
        <dbReference type="EMBL" id="CCQ50243.1"/>
    </source>
</evidence>
<dbReference type="AlphaFoldDB" id="T2IAW0"/>